<dbReference type="Proteomes" id="UP000245956">
    <property type="component" value="Unassembled WGS sequence"/>
</dbReference>
<feature type="compositionally biased region" description="Basic and acidic residues" evidence="1">
    <location>
        <begin position="106"/>
        <end position="125"/>
    </location>
</feature>
<evidence type="ECO:0000313" key="3">
    <source>
        <dbReference type="Proteomes" id="UP000245956"/>
    </source>
</evidence>
<proteinExistence type="predicted"/>
<organism evidence="2 3">
    <name type="scientific">Purpureocillium lilacinum</name>
    <name type="common">Paecilomyces lilacinus</name>
    <dbReference type="NCBI Taxonomy" id="33203"/>
    <lineage>
        <taxon>Eukaryota</taxon>
        <taxon>Fungi</taxon>
        <taxon>Dikarya</taxon>
        <taxon>Ascomycota</taxon>
        <taxon>Pezizomycotina</taxon>
        <taxon>Sordariomycetes</taxon>
        <taxon>Hypocreomycetidae</taxon>
        <taxon>Hypocreales</taxon>
        <taxon>Ophiocordycipitaceae</taxon>
        <taxon>Purpureocillium</taxon>
    </lineage>
</organism>
<accession>A0A2U3E6G6</accession>
<protein>
    <submittedName>
        <fullName evidence="2">Uncharacterized protein</fullName>
    </submittedName>
</protein>
<evidence type="ECO:0000313" key="2">
    <source>
        <dbReference type="EMBL" id="PWI70064.1"/>
    </source>
</evidence>
<reference evidence="2 3" key="1">
    <citation type="journal article" date="2016" name="Front. Microbiol.">
        <title>Genome and transcriptome sequences reveal the specific parasitism of the nematophagous Purpureocillium lilacinum 36-1.</title>
        <authorList>
            <person name="Xie J."/>
            <person name="Li S."/>
            <person name="Mo C."/>
            <person name="Xiao X."/>
            <person name="Peng D."/>
            <person name="Wang G."/>
            <person name="Xiao Y."/>
        </authorList>
    </citation>
    <scope>NUCLEOTIDE SEQUENCE [LARGE SCALE GENOMIC DNA]</scope>
    <source>
        <strain evidence="2 3">36-1</strain>
    </source>
</reference>
<feature type="compositionally biased region" description="Low complexity" evidence="1">
    <location>
        <begin position="187"/>
        <end position="199"/>
    </location>
</feature>
<dbReference type="AlphaFoldDB" id="A0A2U3E6G6"/>
<evidence type="ECO:0000256" key="1">
    <source>
        <dbReference type="SAM" id="MobiDB-lite"/>
    </source>
</evidence>
<sequence>MASDHSREMRPTETRREAQAMALVASAWTRFIRRASRSMRETKQQTVQARRRLDAATSGQSRDERNTRKGKRRHGVRARDMLAPLPPPCLAFLGTREQKKKSPGLRSDRSGGRTRGRGSEPRGGETNDAGGPQWVEERNEWKTLRWRKEIAVMTDATRRQGHGKARQAEGATEWESKLNSTYVVPGSAARQARSASDLLASRRRARR</sequence>
<feature type="region of interest" description="Disordered" evidence="1">
    <location>
        <begin position="35"/>
        <end position="140"/>
    </location>
</feature>
<comment type="caution">
    <text evidence="2">The sequence shown here is derived from an EMBL/GenBank/DDBJ whole genome shotgun (WGS) entry which is preliminary data.</text>
</comment>
<gene>
    <name evidence="2" type="ORF">PCL_00208</name>
</gene>
<name>A0A2U3E6G6_PURLI</name>
<feature type="region of interest" description="Disordered" evidence="1">
    <location>
        <begin position="155"/>
        <end position="207"/>
    </location>
</feature>
<dbReference type="EMBL" id="LCWV01000010">
    <property type="protein sequence ID" value="PWI70064.1"/>
    <property type="molecule type" value="Genomic_DNA"/>
</dbReference>